<name>A0A5S5BVZ6_9BACL</name>
<gene>
    <name evidence="4" type="ORF">BCM02_11099</name>
</gene>
<feature type="transmembrane region" description="Helical" evidence="3">
    <location>
        <begin position="224"/>
        <end position="242"/>
    </location>
</feature>
<comment type="caution">
    <text evidence="4">The sequence shown here is derived from an EMBL/GenBank/DDBJ whole genome shotgun (WGS) entry which is preliminary data.</text>
</comment>
<evidence type="ECO:0000313" key="4">
    <source>
        <dbReference type="EMBL" id="TYP71149.1"/>
    </source>
</evidence>
<dbReference type="OrthoDB" id="1726708at2"/>
<keyword evidence="5" id="KW-1185">Reference proteome</keyword>
<accession>A0A5S5BVZ6</accession>
<dbReference type="GO" id="GO:0016020">
    <property type="term" value="C:membrane"/>
    <property type="evidence" value="ECO:0007669"/>
    <property type="project" value="InterPro"/>
</dbReference>
<proteinExistence type="inferred from homology"/>
<protein>
    <submittedName>
        <fullName evidence="4">Spore germination protein</fullName>
    </submittedName>
</protein>
<evidence type="ECO:0000313" key="5">
    <source>
        <dbReference type="Proteomes" id="UP000323257"/>
    </source>
</evidence>
<dbReference type="RefSeq" id="WP_148931813.1">
    <property type="nucleotide sequence ID" value="NZ_VNHS01000010.1"/>
</dbReference>
<keyword evidence="3" id="KW-0812">Transmembrane</keyword>
<keyword evidence="2 3" id="KW-0472">Membrane</keyword>
<organism evidence="4 5">
    <name type="scientific">Paenibacillus methanolicus</name>
    <dbReference type="NCBI Taxonomy" id="582686"/>
    <lineage>
        <taxon>Bacteria</taxon>
        <taxon>Bacillati</taxon>
        <taxon>Bacillota</taxon>
        <taxon>Bacilli</taxon>
        <taxon>Bacillales</taxon>
        <taxon>Paenibacillaceae</taxon>
        <taxon>Paenibacillus</taxon>
    </lineage>
</organism>
<reference evidence="4 5" key="1">
    <citation type="submission" date="2019-07" db="EMBL/GenBank/DDBJ databases">
        <title>Genomic Encyclopedia of Type Strains, Phase III (KMG-III): the genomes of soil and plant-associated and newly described type strains.</title>
        <authorList>
            <person name="Whitman W."/>
        </authorList>
    </citation>
    <scope>NUCLEOTIDE SEQUENCE [LARGE SCALE GENOMIC DNA]</scope>
    <source>
        <strain evidence="4 5">BL24</strain>
    </source>
</reference>
<sequence length="443" mass="49348">MLNRIGTIMAQAKDLNTHRLQNKERTIELAYISSLCDESKVSDFIIVPFMKEEEDFLTTLIHNPNFTELNDTAKWADTLLRGFVLISAEQRIFTLDAARIIRSETPQTQVETAIMGSQIALSEDLIDSINIIRTRYPSPELAVEETTLGNVSRTRTMLVYDNRRVDPTVLANVRESLRKLDVDFVQAAGQLERLISGRKRGLFPTMLITERPDRITGSLQAGKVVLLLQGSGFALIMPATFFEFMHAVDDEFDSFWMTRFLIILRYGAIILTILLPSLYVAVVSYNPELFRVQLAFSIAGSRSAVPYPSFIEVMIMLFMIESLIEASVRLPKYIGSTATTVGGLILGQAAQQAGLVSSIMIIVTSVVAISNFVVPVNNMSVAIRFLKYPLLVPAIFFGLSGVAVGIFVYLVYLADLRSFGKPYFRILGPTKRHTGDIGQVKPS</sequence>
<feature type="transmembrane region" description="Helical" evidence="3">
    <location>
        <begin position="394"/>
        <end position="414"/>
    </location>
</feature>
<feature type="transmembrane region" description="Helical" evidence="3">
    <location>
        <begin position="262"/>
        <end position="283"/>
    </location>
</feature>
<dbReference type="GO" id="GO:0009847">
    <property type="term" value="P:spore germination"/>
    <property type="evidence" value="ECO:0007669"/>
    <property type="project" value="InterPro"/>
</dbReference>
<dbReference type="PANTHER" id="PTHR22550:SF5">
    <property type="entry name" value="LEUCINE ZIPPER PROTEIN 4"/>
    <property type="match status" value="1"/>
</dbReference>
<dbReference type="InterPro" id="IPR050768">
    <property type="entry name" value="UPF0353/GerABKA_families"/>
</dbReference>
<dbReference type="InterPro" id="IPR004995">
    <property type="entry name" value="Spore_Ger"/>
</dbReference>
<evidence type="ECO:0000256" key="2">
    <source>
        <dbReference type="ARBA" id="ARBA00023136"/>
    </source>
</evidence>
<dbReference type="Pfam" id="PF03323">
    <property type="entry name" value="GerA"/>
    <property type="match status" value="1"/>
</dbReference>
<dbReference type="PANTHER" id="PTHR22550">
    <property type="entry name" value="SPORE GERMINATION PROTEIN"/>
    <property type="match status" value="1"/>
</dbReference>
<dbReference type="AlphaFoldDB" id="A0A5S5BVZ6"/>
<evidence type="ECO:0000256" key="1">
    <source>
        <dbReference type="ARBA" id="ARBA00005278"/>
    </source>
</evidence>
<keyword evidence="3" id="KW-1133">Transmembrane helix</keyword>
<dbReference type="Proteomes" id="UP000323257">
    <property type="component" value="Unassembled WGS sequence"/>
</dbReference>
<evidence type="ECO:0000256" key="3">
    <source>
        <dbReference type="SAM" id="Phobius"/>
    </source>
</evidence>
<dbReference type="EMBL" id="VNHS01000010">
    <property type="protein sequence ID" value="TYP71149.1"/>
    <property type="molecule type" value="Genomic_DNA"/>
</dbReference>
<feature type="transmembrane region" description="Helical" evidence="3">
    <location>
        <begin position="354"/>
        <end position="374"/>
    </location>
</feature>
<comment type="similarity">
    <text evidence="1">Belongs to the GerABKA family.</text>
</comment>
<dbReference type="PIRSF" id="PIRSF005690">
    <property type="entry name" value="GerBA"/>
    <property type="match status" value="1"/>
</dbReference>